<evidence type="ECO:0000313" key="10">
    <source>
        <dbReference type="Proteomes" id="UP000256562"/>
    </source>
</evidence>
<comment type="similarity">
    <text evidence="1 8">Belongs to the peptidase S1B family.</text>
</comment>
<dbReference type="PRINTS" id="PR01774">
    <property type="entry name" value="EXFOLTOXIN"/>
</dbReference>
<feature type="active site" description="Charge relay system" evidence="7">
    <location>
        <position position="220"/>
    </location>
</feature>
<dbReference type="SUPFAM" id="SSF50494">
    <property type="entry name" value="Trypsin-like serine proteases"/>
    <property type="match status" value="1"/>
</dbReference>
<feature type="active site" description="Charge relay system" evidence="7">
    <location>
        <position position="146"/>
    </location>
</feature>
<dbReference type="GO" id="GO:0004252">
    <property type="term" value="F:serine-type endopeptidase activity"/>
    <property type="evidence" value="ECO:0007669"/>
    <property type="project" value="InterPro"/>
</dbReference>
<evidence type="ECO:0000256" key="8">
    <source>
        <dbReference type="RuleBase" id="RU004296"/>
    </source>
</evidence>
<proteinExistence type="inferred from homology"/>
<dbReference type="PRINTS" id="PR00839">
    <property type="entry name" value="V8PROTEASE"/>
</dbReference>
<reference evidence="9 10" key="1">
    <citation type="journal article" date="2018" name="Vet. Microbiol.">
        <title>Characterisation of Staphylococcus felis isolated from cats using whole genome sequencing.</title>
        <authorList>
            <person name="Worthing K."/>
            <person name="Pang S."/>
            <person name="Trott D.J."/>
            <person name="Abraham S."/>
            <person name="Coombs G.W."/>
            <person name="Jordan D."/>
            <person name="McIntyre L."/>
            <person name="Davies M.R."/>
            <person name="Norris J."/>
        </authorList>
    </citation>
    <scope>NUCLEOTIDE SEQUENCE [LARGE SCALE GENOMIC DNA]</scope>
    <source>
        <strain evidence="9 10">F9</strain>
    </source>
</reference>
<dbReference type="Proteomes" id="UP000256562">
    <property type="component" value="Unassembled WGS sequence"/>
</dbReference>
<keyword evidence="4 8" id="KW-0378">Hydrolase</keyword>
<dbReference type="InterPro" id="IPR000126">
    <property type="entry name" value="V8_ser_AS"/>
</dbReference>
<dbReference type="EMBL" id="QKXQ01000364">
    <property type="protein sequence ID" value="REH94254.1"/>
    <property type="molecule type" value="Genomic_DNA"/>
</dbReference>
<dbReference type="InterPro" id="IPR043504">
    <property type="entry name" value="Peptidase_S1_PA_chymotrypsin"/>
</dbReference>
<protein>
    <recommendedName>
        <fullName evidence="8">Serine protease</fullName>
        <ecNumber evidence="8">3.4.21.-</ecNumber>
    </recommendedName>
</protein>
<evidence type="ECO:0000256" key="4">
    <source>
        <dbReference type="ARBA" id="ARBA00022801"/>
    </source>
</evidence>
<evidence type="ECO:0000256" key="7">
    <source>
        <dbReference type="PIRSR" id="PIRSR608256-1"/>
    </source>
</evidence>
<keyword evidence="3" id="KW-0732">Signal</keyword>
<dbReference type="OrthoDB" id="191045at2"/>
<dbReference type="GO" id="GO:0006508">
    <property type="term" value="P:proteolysis"/>
    <property type="evidence" value="ECO:0007669"/>
    <property type="project" value="UniProtKB-KW"/>
</dbReference>
<evidence type="ECO:0000256" key="6">
    <source>
        <dbReference type="ARBA" id="ARBA00023026"/>
    </source>
</evidence>
<evidence type="ECO:0000313" key="9">
    <source>
        <dbReference type="EMBL" id="REH94254.1"/>
    </source>
</evidence>
<organism evidence="9 10">
    <name type="scientific">Staphylococcus felis</name>
    <dbReference type="NCBI Taxonomy" id="46127"/>
    <lineage>
        <taxon>Bacteria</taxon>
        <taxon>Bacillati</taxon>
        <taxon>Bacillota</taxon>
        <taxon>Bacilli</taxon>
        <taxon>Bacillales</taxon>
        <taxon>Staphylococcaceae</taxon>
        <taxon>Staphylococcus</taxon>
    </lineage>
</organism>
<dbReference type="Gene3D" id="2.40.10.10">
    <property type="entry name" value="Trypsin-like serine proteases"/>
    <property type="match status" value="2"/>
</dbReference>
<comment type="caution">
    <text evidence="9">The sequence shown here is derived from an EMBL/GenBank/DDBJ whole genome shotgun (WGS) entry which is preliminary data.</text>
</comment>
<keyword evidence="5 8" id="KW-0720">Serine protease</keyword>
<dbReference type="PROSITE" id="PS00673">
    <property type="entry name" value="V8_SER"/>
    <property type="match status" value="1"/>
</dbReference>
<dbReference type="Pfam" id="PF13365">
    <property type="entry name" value="Trypsin_2"/>
    <property type="match status" value="1"/>
</dbReference>
<evidence type="ECO:0000256" key="1">
    <source>
        <dbReference type="ARBA" id="ARBA00008764"/>
    </source>
</evidence>
<keyword evidence="2 8" id="KW-0645">Protease</keyword>
<dbReference type="InterPro" id="IPR028301">
    <property type="entry name" value="V8_his_AS"/>
</dbReference>
<feature type="active site" description="Charge relay system" evidence="7">
    <location>
        <position position="97"/>
    </location>
</feature>
<dbReference type="AlphaFoldDB" id="A0A3E0INY6"/>
<evidence type="ECO:0000256" key="5">
    <source>
        <dbReference type="ARBA" id="ARBA00022825"/>
    </source>
</evidence>
<dbReference type="EC" id="3.4.21.-" evidence="8"/>
<dbReference type="PROSITE" id="PS00672">
    <property type="entry name" value="V8_HIS"/>
    <property type="match status" value="1"/>
</dbReference>
<evidence type="ECO:0000256" key="3">
    <source>
        <dbReference type="ARBA" id="ARBA00022729"/>
    </source>
</evidence>
<evidence type="ECO:0000256" key="2">
    <source>
        <dbReference type="ARBA" id="ARBA00022670"/>
    </source>
</evidence>
<dbReference type="InterPro" id="IPR008256">
    <property type="entry name" value="Peptidase_S1B"/>
</dbReference>
<dbReference type="InterPro" id="IPR008353">
    <property type="entry name" value="Peptidase_S1B_tx"/>
</dbReference>
<name>A0A3E0INY6_9STAP</name>
<sequence>MRVNFLNKLIAASSIFTILVSTVGIFESYSYAKDYNESEIMQKQEAFKVPPFDSELFSKVDDTTKSPYSSVGTVFVKGQTLASGVLIGKNTVITNYHIARLANKNPSNIIFTPGSTRDEGSVEVKTPYGQFEAEDINESPYGQGTDLAIIKLKTNKNGESAGDLVPPAKIPDNIDLQSGDKINLLGYPYNYSTHTLYRSEIEIFDLESGAYFGYTEPGNSGSGIFNLQGELVGIHVGKGGQHNLPIGKFFNGPLGSLYTVDNTLSTIGNDLKKRAKLQE</sequence>
<gene>
    <name evidence="9" type="ORF">DOS83_07995</name>
</gene>
<dbReference type="InterPro" id="IPR009003">
    <property type="entry name" value="Peptidase_S1_PA"/>
</dbReference>
<accession>A0A3E0INY6</accession>
<dbReference type="RefSeq" id="WP_116094571.1">
    <property type="nucleotide sequence ID" value="NZ_QKXQ01000364.1"/>
</dbReference>
<keyword evidence="6" id="KW-0843">Virulence</keyword>